<proteinExistence type="predicted"/>
<name>A0ACD3RIM3_LARCR</name>
<protein>
    <submittedName>
        <fullName evidence="1">Uncharacterized protein</fullName>
    </submittedName>
</protein>
<reference evidence="1" key="1">
    <citation type="submission" date="2018-11" db="EMBL/GenBank/DDBJ databases">
        <title>The sequence and de novo assembly of Larimichthys crocea genome using PacBio and Hi-C technologies.</title>
        <authorList>
            <person name="Xu P."/>
            <person name="Chen B."/>
            <person name="Zhou Z."/>
            <person name="Ke Q."/>
            <person name="Wu Y."/>
            <person name="Bai H."/>
            <person name="Pu F."/>
        </authorList>
    </citation>
    <scope>NUCLEOTIDE SEQUENCE</scope>
    <source>
        <tissue evidence="1">Muscle</tissue>
    </source>
</reference>
<evidence type="ECO:0000313" key="2">
    <source>
        <dbReference type="Proteomes" id="UP000793456"/>
    </source>
</evidence>
<dbReference type="Proteomes" id="UP000793456">
    <property type="component" value="Chromosome VI"/>
</dbReference>
<evidence type="ECO:0000313" key="1">
    <source>
        <dbReference type="EMBL" id="TMS18529.1"/>
    </source>
</evidence>
<dbReference type="EMBL" id="CM011679">
    <property type="protein sequence ID" value="TMS18529.1"/>
    <property type="molecule type" value="Genomic_DNA"/>
</dbReference>
<accession>A0ACD3RIM3</accession>
<keyword evidence="2" id="KW-1185">Reference proteome</keyword>
<comment type="caution">
    <text evidence="1">The sequence shown here is derived from an EMBL/GenBank/DDBJ whole genome shotgun (WGS) entry which is preliminary data.</text>
</comment>
<sequence>MGKFQSKLASKRRQSPEGGSLASNVLTCQKELERFHIHKTKLTENLYVELRENKSDRNCNLRVVLPPKKTPSRSNSIHFQVKKQTKKRNGNAGVTECNVGA</sequence>
<organism evidence="1 2">
    <name type="scientific">Larimichthys crocea</name>
    <name type="common">Large yellow croaker</name>
    <name type="synonym">Pseudosciaena crocea</name>
    <dbReference type="NCBI Taxonomy" id="215358"/>
    <lineage>
        <taxon>Eukaryota</taxon>
        <taxon>Metazoa</taxon>
        <taxon>Chordata</taxon>
        <taxon>Craniata</taxon>
        <taxon>Vertebrata</taxon>
        <taxon>Euteleostomi</taxon>
        <taxon>Actinopterygii</taxon>
        <taxon>Neopterygii</taxon>
        <taxon>Teleostei</taxon>
        <taxon>Neoteleostei</taxon>
        <taxon>Acanthomorphata</taxon>
        <taxon>Eupercaria</taxon>
        <taxon>Sciaenidae</taxon>
        <taxon>Larimichthys</taxon>
    </lineage>
</organism>
<gene>
    <name evidence="1" type="ORF">E3U43_010855</name>
</gene>